<dbReference type="PANTHER" id="PTHR12346">
    <property type="entry name" value="SIN3B-RELATED"/>
    <property type="match status" value="1"/>
</dbReference>
<evidence type="ECO:0000256" key="9">
    <source>
        <dbReference type="ARBA" id="ARBA00023054"/>
    </source>
</evidence>
<reference evidence="21" key="2">
    <citation type="submission" date="2025-08" db="UniProtKB">
        <authorList>
            <consortium name="Ensembl"/>
        </authorList>
    </citation>
    <scope>IDENTIFICATION</scope>
</reference>
<evidence type="ECO:0000256" key="15">
    <source>
        <dbReference type="ARBA" id="ARBA00068512"/>
    </source>
</evidence>
<dbReference type="GO" id="GO:0061629">
    <property type="term" value="F:RNA polymerase II-specific DNA-binding transcription factor binding"/>
    <property type="evidence" value="ECO:0007669"/>
    <property type="project" value="UniProtKB-ARBA"/>
</dbReference>
<evidence type="ECO:0000256" key="5">
    <source>
        <dbReference type="ARBA" id="ARBA00022737"/>
    </source>
</evidence>
<dbReference type="PROSITE" id="PS51477">
    <property type="entry name" value="PAH"/>
    <property type="match status" value="3"/>
</dbReference>
<evidence type="ECO:0000313" key="21">
    <source>
        <dbReference type="Ensembl" id="ENSAOCP00000035955.1"/>
    </source>
</evidence>
<reference evidence="21 22" key="1">
    <citation type="submission" date="2022-01" db="EMBL/GenBank/DDBJ databases">
        <title>A chromosome-scale genome assembly of the false clownfish, Amphiprion ocellaris.</title>
        <authorList>
            <person name="Ryu T."/>
        </authorList>
    </citation>
    <scope>NUCLEOTIDE SEQUENCE [LARGE SCALE GENOMIC DNA]</scope>
</reference>
<keyword evidence="10" id="KW-0090">Biological rhythms</keyword>
<keyword evidence="6" id="KW-0832">Ubl conjugation</keyword>
<organism evidence="21 22">
    <name type="scientific">Amphiprion ocellaris</name>
    <name type="common">Clown anemonefish</name>
    <dbReference type="NCBI Taxonomy" id="80972"/>
    <lineage>
        <taxon>Eukaryota</taxon>
        <taxon>Metazoa</taxon>
        <taxon>Chordata</taxon>
        <taxon>Craniata</taxon>
        <taxon>Vertebrata</taxon>
        <taxon>Euteleostomi</taxon>
        <taxon>Actinopterygii</taxon>
        <taxon>Neopterygii</taxon>
        <taxon>Teleostei</taxon>
        <taxon>Neoteleostei</taxon>
        <taxon>Acanthomorphata</taxon>
        <taxon>Ovalentaria</taxon>
        <taxon>Pomacentridae</taxon>
        <taxon>Amphiprion</taxon>
    </lineage>
</organism>
<evidence type="ECO:0000256" key="13">
    <source>
        <dbReference type="ARBA" id="ARBA00056268"/>
    </source>
</evidence>
<evidence type="ECO:0000256" key="4">
    <source>
        <dbReference type="ARBA" id="ARBA00022553"/>
    </source>
</evidence>
<evidence type="ECO:0000256" key="17">
    <source>
        <dbReference type="ARBA" id="ARBA00081271"/>
    </source>
</evidence>
<keyword evidence="11" id="KW-0804">Transcription</keyword>
<keyword evidence="9" id="KW-0175">Coiled coil</keyword>
<feature type="compositionally biased region" description="Acidic residues" evidence="19">
    <location>
        <begin position="792"/>
        <end position="809"/>
    </location>
</feature>
<protein>
    <recommendedName>
        <fullName evidence="15">Paired amphipathic helix protein Sin3a</fullName>
    </recommendedName>
    <alternativeName>
        <fullName evidence="16">Histone deacetylase complex subunit Sin3a</fullName>
    </alternativeName>
    <alternativeName>
        <fullName evidence="17">Transcriptional corepressor Sin3a</fullName>
    </alternativeName>
</protein>
<feature type="domain" description="Histone deacetylase interacting" evidence="20">
    <location>
        <begin position="511"/>
        <end position="611"/>
    </location>
</feature>
<feature type="region of interest" description="Disordered" evidence="19">
    <location>
        <begin position="224"/>
        <end position="282"/>
    </location>
</feature>
<feature type="region of interest" description="Disordered" evidence="19">
    <location>
        <begin position="792"/>
        <end position="826"/>
    </location>
</feature>
<name>A0AAQ5X987_AMPOC</name>
<dbReference type="GO" id="GO:0000122">
    <property type="term" value="P:negative regulation of transcription by RNA polymerase II"/>
    <property type="evidence" value="ECO:0007669"/>
    <property type="project" value="TreeGrafter"/>
</dbReference>
<proteinExistence type="predicted"/>
<comment type="subcellular location">
    <subcellularLocation>
        <location evidence="1">Nucleus</location>
        <location evidence="1">Nucleolus</location>
    </subcellularLocation>
</comment>
<evidence type="ECO:0000256" key="7">
    <source>
        <dbReference type="ARBA" id="ARBA00022990"/>
    </source>
</evidence>
<dbReference type="InterPro" id="IPR003822">
    <property type="entry name" value="PAH"/>
</dbReference>
<evidence type="ECO:0000259" key="20">
    <source>
        <dbReference type="SMART" id="SM00761"/>
    </source>
</evidence>
<feature type="compositionally biased region" description="Polar residues" evidence="19">
    <location>
        <begin position="238"/>
        <end position="257"/>
    </location>
</feature>
<evidence type="ECO:0000256" key="11">
    <source>
        <dbReference type="ARBA" id="ARBA00023163"/>
    </source>
</evidence>
<dbReference type="GeneTree" id="ENSGT00940000155491"/>
<dbReference type="SMART" id="SM00761">
    <property type="entry name" value="HDAC_interact"/>
    <property type="match status" value="1"/>
</dbReference>
<keyword evidence="22" id="KW-1185">Reference proteome</keyword>
<sequence>MKRRAEDQEPLFAPQQQQPRRPPVQGLTESFQHRALTPAPTVIEADTMQPSTGIQYSLPQGYQVPTLPQSTGGHGHGHNSTAPHVGPHAHSLAVQPQGPAVVQGHVHPPAPMSSTQGQQQFQRLKVEDALSYLDQVKLQFGNQPQVYNDFLDIMKEFKSQSIDTPGVINRVSQLFKGHPDLIMGFNTFLPPGYKIEVQTNDLVNVTTPGQIHYITPHGISVQNIPVSGAPAQPPVQSPAHTPTSQPNPSIPSYASPRSPSVQSHTPVSSTPSSGPPVQNNQPVEFNHAINYVNKIKNRFQGQPDIYKAFLEILHTYQKEQRNAKEAGGNYTPALTEQEVYTQVARLFKNQEDLLSEFGQFLPDANSSMVSLCELNFSFFLNKTFLRVFCHFFLPSQKKPKIMGKDHGLGDVGKHSTSTETMFFEKVKKALRSSEAYDNFLRCLHIFNQEVISRTELVQLVIPFLGKFPELFTWFKNFLGYRESSHGDSSHAETLPKERATEGIAMEIDYASCKRLGSSYRALPKSYQQPKCTGRTPLCREVLNDTWVSFPSWSEDSTFVSSKKTQYEEHIYRCEDERFELDVVLETNLATIRALETVQRRLSRMSAEEQLRFKLDNTLGGSSEVVHRKAIQRIYGDKAHDVIDGLKRNPAVSVPIVLKRLKMKDEEWREAQRGFNKIWREQNEKYYLKSLDHQGINFKQNDTKVLRSKTLLNEIEMLYDDRQERASEETPALSGPHMTLTYDDSQILEDAAALIIHHVKRQVGIQKEDKSKIKQIIHHFIPDLLFARRGELSDVEEEEEEEEEDMEGDQDGPKKHNGLPGSSPPKSKLLFSNTAAQKLRGSDEAYNLFFVNNYWYIFLRLHHILCSRLLRIYGQAEKQIEEEAREREWEREVLGLKREKNENPAIQLKMKEPMDVDVEDYYSVFLEMVRNLLDGNMEPAQYEDSLREMFTIHAYVAFTMDKLIQSIVRQLQHLVADDVCARVTDMYLSESSNKATGGALSTQTSRTPAEGVYQRRAEQLMSDENCFKLMFMKSRGSVSLAMELLDTEEENSDEPADAERWSDYVGRYLNSDSASSELREHLAEKPVFLPRNLRRIRKCQRGWEQLQQERMTKGSSDKPQDGNTELKMECMFKLNSYKMVYVCKSEDYMYRHTALTRSHQGVNTRLHRRFQSWLDSWAKDHVTGDMAADSRKWLMGEAQEDLLPCSTTCCPEILHYLHINKYRVQYRTL</sequence>
<dbReference type="AlphaFoldDB" id="A0AAQ5X987"/>
<comment type="function">
    <text evidence="13">Acts as a transcriptional repressor. Corepressor for REST. Interacts with MXI1 to repress MYC responsive genes and antagonize MYC oncogenic activities. Also interacts with MXD1-MAX heterodimers to repress transcription by tethering SIN3A to DNA. Acts cooperatively with OGT to repress transcription in parallel with histone deacetylation. Involved in the control of the circadian rhythms. Required for the transcriptional repression of circadian target genes, such as PER1, mediated by the large PER complex through histone deacetylation. Cooperates with FOXK1 to regulate cell cycle progression probably by repressing cell cycle inhibitor genes expression. Required for cortical neuron differentiation and callosal axon elongation.</text>
</comment>
<dbReference type="Pfam" id="PF08295">
    <property type="entry name" value="Sin3_corepress"/>
    <property type="match status" value="1"/>
</dbReference>
<keyword evidence="7" id="KW-0007">Acetylation</keyword>
<dbReference type="Pfam" id="PF16879">
    <property type="entry name" value="Sin3a_C"/>
    <property type="match status" value="1"/>
</dbReference>
<dbReference type="GO" id="GO:0048511">
    <property type="term" value="P:rhythmic process"/>
    <property type="evidence" value="ECO:0007669"/>
    <property type="project" value="UniProtKB-KW"/>
</dbReference>
<evidence type="ECO:0000256" key="14">
    <source>
        <dbReference type="ARBA" id="ARBA00061761"/>
    </source>
</evidence>
<reference evidence="21" key="3">
    <citation type="submission" date="2025-09" db="UniProtKB">
        <authorList>
            <consortium name="Ensembl"/>
        </authorList>
    </citation>
    <scope>IDENTIFICATION</scope>
</reference>
<evidence type="ECO:0000256" key="18">
    <source>
        <dbReference type="PROSITE-ProRule" id="PRU00810"/>
    </source>
</evidence>
<evidence type="ECO:0000256" key="16">
    <source>
        <dbReference type="ARBA" id="ARBA00075105"/>
    </source>
</evidence>
<keyword evidence="2" id="KW-0678">Repressor</keyword>
<accession>A0AAQ5X987</accession>
<evidence type="ECO:0000256" key="10">
    <source>
        <dbReference type="ARBA" id="ARBA00023108"/>
    </source>
</evidence>
<keyword evidence="5" id="KW-0677">Repeat</keyword>
<dbReference type="GO" id="GO:0070822">
    <property type="term" value="C:Sin3-type complex"/>
    <property type="evidence" value="ECO:0007669"/>
    <property type="project" value="TreeGrafter"/>
</dbReference>
<evidence type="ECO:0000313" key="22">
    <source>
        <dbReference type="Proteomes" id="UP001501940"/>
    </source>
</evidence>
<dbReference type="Pfam" id="PF02671">
    <property type="entry name" value="PAH"/>
    <property type="match status" value="3"/>
</dbReference>
<comment type="subunit">
    <text evidence="14">Interacts with ARID4B, BRMS1L, HCFC1, HDAC1, HDAC2, MXI1, SAP30L, SAP130, SFPQ and TOPORS. Interacts with OGT (via TPRs 1-6); the interaction mediates transcriptional repression in parallel with histone deacetylase. Interacts with BAZ2A, MXD1, MXD3, MXD4, MBD2, DACH1, NCOR1, NR4A2, REST, RLIM, SAP30, SETDB1, SMYD2, and SUDS3. Interacts with PHF12 in a complex composed of HDAC1, PHF12 and SAP30. Interacts with TET1; the interaction recruits SIN3A to gene promoters. The large PER complex involved in the histone deacetylation is composed of at least HDAC1, PER2, SFPQ and SIN3A. Interacts with KLF11. Interacts with PPHLN1. Found in a complex with YY1, GON4L and HDAC1. Interacts (via PAH2) with FOXK1. Interacts with FOXK2. Found in a complex composed of at least SINHCAF, SIN3A, HDAC1, SAP30, RBBP4, OGT and TET1. Interacts with SINHCAF. Interacts with SPHK2.</text>
</comment>
<dbReference type="Ensembl" id="ENSAOCT00000036168.1">
    <property type="protein sequence ID" value="ENSAOCP00000035955.1"/>
    <property type="gene ID" value="ENSAOCG00000003876.2"/>
</dbReference>
<feature type="compositionally biased region" description="Low complexity" evidence="19">
    <location>
        <begin position="258"/>
        <end position="278"/>
    </location>
</feature>
<keyword evidence="8" id="KW-0805">Transcription regulation</keyword>
<dbReference type="FunFam" id="1.20.1160.11:FF:000002">
    <property type="entry name" value="Paired amphipathic helix protein SIN3"/>
    <property type="match status" value="1"/>
</dbReference>
<dbReference type="FunFam" id="1.20.1160.11:FF:000004">
    <property type="entry name" value="Paired amphipathic helix protein Sin3a"/>
    <property type="match status" value="1"/>
</dbReference>
<dbReference type="FunFam" id="1.20.1160.11:FF:000001">
    <property type="entry name" value="Paired amphipathic helix protein Sin3"/>
    <property type="match status" value="1"/>
</dbReference>
<dbReference type="Proteomes" id="UP001501940">
    <property type="component" value="Chromosome 1"/>
</dbReference>
<evidence type="ECO:0000256" key="8">
    <source>
        <dbReference type="ARBA" id="ARBA00023015"/>
    </source>
</evidence>
<dbReference type="InterPro" id="IPR013194">
    <property type="entry name" value="HDAC_interact_dom"/>
</dbReference>
<keyword evidence="12 18" id="KW-0539">Nucleus</keyword>
<dbReference type="InterPro" id="IPR036600">
    <property type="entry name" value="PAH_sf"/>
</dbReference>
<keyword evidence="4" id="KW-0597">Phosphoprotein</keyword>
<dbReference type="Gene3D" id="1.20.1160.11">
    <property type="entry name" value="Paired amphipathic helix"/>
    <property type="match status" value="3"/>
</dbReference>
<evidence type="ECO:0000256" key="2">
    <source>
        <dbReference type="ARBA" id="ARBA00022491"/>
    </source>
</evidence>
<dbReference type="SUPFAM" id="SSF47762">
    <property type="entry name" value="PAH2 domain"/>
    <property type="match status" value="3"/>
</dbReference>
<dbReference type="PANTHER" id="PTHR12346:SF2">
    <property type="entry name" value="PAIRED AMPHIPATHIC HELIX PROTEIN SIN3A"/>
    <property type="match status" value="1"/>
</dbReference>
<dbReference type="GO" id="GO:0003714">
    <property type="term" value="F:transcription corepressor activity"/>
    <property type="evidence" value="ECO:0007669"/>
    <property type="project" value="InterPro"/>
</dbReference>
<dbReference type="InterPro" id="IPR031693">
    <property type="entry name" value="Sin3_C"/>
</dbReference>
<feature type="region of interest" description="Disordered" evidence="19">
    <location>
        <begin position="1"/>
        <end position="29"/>
    </location>
</feature>
<evidence type="ECO:0000256" key="19">
    <source>
        <dbReference type="SAM" id="MobiDB-lite"/>
    </source>
</evidence>
<dbReference type="InterPro" id="IPR039774">
    <property type="entry name" value="Sin3-like"/>
</dbReference>
<evidence type="ECO:0000256" key="12">
    <source>
        <dbReference type="ARBA" id="ARBA00023242"/>
    </source>
</evidence>
<evidence type="ECO:0000256" key="3">
    <source>
        <dbReference type="ARBA" id="ARBA00022499"/>
    </source>
</evidence>
<dbReference type="GO" id="GO:0005730">
    <property type="term" value="C:nucleolus"/>
    <property type="evidence" value="ECO:0007669"/>
    <property type="project" value="UniProtKB-SubCell"/>
</dbReference>
<evidence type="ECO:0000256" key="1">
    <source>
        <dbReference type="ARBA" id="ARBA00004604"/>
    </source>
</evidence>
<keyword evidence="3" id="KW-1017">Isopeptide bond</keyword>
<feature type="region of interest" description="Disordered" evidence="19">
    <location>
        <begin position="67"/>
        <end position="90"/>
    </location>
</feature>
<evidence type="ECO:0000256" key="6">
    <source>
        <dbReference type="ARBA" id="ARBA00022843"/>
    </source>
</evidence>